<dbReference type="Proteomes" id="UP000005268">
    <property type="component" value="Chromosome"/>
</dbReference>
<dbReference type="InterPro" id="IPR050109">
    <property type="entry name" value="HTH-type_TetR-like_transc_reg"/>
</dbReference>
<reference evidence="6 7" key="1">
    <citation type="journal article" date="2012" name="J. Bacteriol.">
        <title>Complete Genome Sequence of the Naphthalene-Degrading Pseudomonas putida Strain ND6.</title>
        <authorList>
            <person name="Li S."/>
            <person name="Zhao H."/>
            <person name="Li Y."/>
            <person name="Niu S."/>
            <person name="Cai B."/>
        </authorList>
    </citation>
    <scope>NUCLEOTIDE SEQUENCE [LARGE SCALE GENOMIC DNA]</scope>
    <source>
        <strain evidence="6 7">ND6</strain>
    </source>
</reference>
<accession>I3UNH5</accession>
<dbReference type="Pfam" id="PF00440">
    <property type="entry name" value="TetR_N"/>
    <property type="match status" value="1"/>
</dbReference>
<gene>
    <name evidence="6" type="ORF">YSA_00505</name>
</gene>
<dbReference type="EMBL" id="CP003588">
    <property type="protein sequence ID" value="AFK67046.1"/>
    <property type="molecule type" value="Genomic_DNA"/>
</dbReference>
<organism evidence="6 7">
    <name type="scientific">Pseudomonas putida ND6</name>
    <dbReference type="NCBI Taxonomy" id="231023"/>
    <lineage>
        <taxon>Bacteria</taxon>
        <taxon>Pseudomonadati</taxon>
        <taxon>Pseudomonadota</taxon>
        <taxon>Gammaproteobacteria</taxon>
        <taxon>Pseudomonadales</taxon>
        <taxon>Pseudomonadaceae</taxon>
        <taxon>Pseudomonas</taxon>
    </lineage>
</organism>
<keyword evidence="1" id="KW-0805">Transcription regulation</keyword>
<feature type="DNA-binding region" description="H-T-H motif" evidence="4">
    <location>
        <begin position="45"/>
        <end position="64"/>
    </location>
</feature>
<keyword evidence="3" id="KW-0804">Transcription</keyword>
<proteinExistence type="predicted"/>
<dbReference type="AlphaFoldDB" id="I3UNH5"/>
<dbReference type="InterPro" id="IPR001647">
    <property type="entry name" value="HTH_TetR"/>
</dbReference>
<dbReference type="InterPro" id="IPR009057">
    <property type="entry name" value="Homeodomain-like_sf"/>
</dbReference>
<dbReference type="PANTHER" id="PTHR30055">
    <property type="entry name" value="HTH-TYPE TRANSCRIPTIONAL REGULATOR RUTR"/>
    <property type="match status" value="1"/>
</dbReference>
<dbReference type="HOGENOM" id="CLU_069356_15_9_6"/>
<sequence length="219" mass="24855">MRRRVRFEKGVNVSGLREQQKAMRRETISRTALGLFETQGYQTTTMEQIARLAAVSVPTVFAYFGSKQEILLEKLREADHRAVTEARRRLPEFDDALEALCCYEAHLTDYAFEVLPAPLWREILPPLLPLLGADQQGVPDAYRRVNDALVNELKCLLQDLCDSGRLAAGLDVGYAAFLINDYGHLQLLRLCSREPLDMTAHRADVRRFMGFILAGMQAR</sequence>
<dbReference type="PANTHER" id="PTHR30055:SF234">
    <property type="entry name" value="HTH-TYPE TRANSCRIPTIONAL REGULATOR BETI"/>
    <property type="match status" value="1"/>
</dbReference>
<dbReference type="PATRIC" id="fig|231023.4.peg.237"/>
<evidence type="ECO:0000256" key="2">
    <source>
        <dbReference type="ARBA" id="ARBA00023125"/>
    </source>
</evidence>
<dbReference type="GO" id="GO:0003700">
    <property type="term" value="F:DNA-binding transcription factor activity"/>
    <property type="evidence" value="ECO:0007669"/>
    <property type="project" value="TreeGrafter"/>
</dbReference>
<evidence type="ECO:0000259" key="5">
    <source>
        <dbReference type="PROSITE" id="PS50977"/>
    </source>
</evidence>
<dbReference type="PROSITE" id="PS01081">
    <property type="entry name" value="HTH_TETR_1"/>
    <property type="match status" value="1"/>
</dbReference>
<dbReference type="Gene3D" id="1.10.357.10">
    <property type="entry name" value="Tetracycline Repressor, domain 2"/>
    <property type="match status" value="1"/>
</dbReference>
<name>I3UNH5_PSEPU</name>
<evidence type="ECO:0000313" key="6">
    <source>
        <dbReference type="EMBL" id="AFK67046.1"/>
    </source>
</evidence>
<dbReference type="GO" id="GO:0000976">
    <property type="term" value="F:transcription cis-regulatory region binding"/>
    <property type="evidence" value="ECO:0007669"/>
    <property type="project" value="TreeGrafter"/>
</dbReference>
<protein>
    <submittedName>
        <fullName evidence="6">TetR family transcriptional regulator</fullName>
    </submittedName>
</protein>
<dbReference type="PROSITE" id="PS50977">
    <property type="entry name" value="HTH_TETR_2"/>
    <property type="match status" value="1"/>
</dbReference>
<dbReference type="InterPro" id="IPR023772">
    <property type="entry name" value="DNA-bd_HTH_TetR-type_CS"/>
</dbReference>
<feature type="domain" description="HTH tetR-type" evidence="5">
    <location>
        <begin position="22"/>
        <end position="82"/>
    </location>
</feature>
<evidence type="ECO:0000313" key="7">
    <source>
        <dbReference type="Proteomes" id="UP000005268"/>
    </source>
</evidence>
<dbReference type="SUPFAM" id="SSF46689">
    <property type="entry name" value="Homeodomain-like"/>
    <property type="match status" value="1"/>
</dbReference>
<evidence type="ECO:0000256" key="4">
    <source>
        <dbReference type="PROSITE-ProRule" id="PRU00335"/>
    </source>
</evidence>
<dbReference type="KEGG" id="ppi:YSA_00505"/>
<keyword evidence="2 4" id="KW-0238">DNA-binding</keyword>
<dbReference type="PRINTS" id="PR00455">
    <property type="entry name" value="HTHTETR"/>
</dbReference>
<evidence type="ECO:0000256" key="1">
    <source>
        <dbReference type="ARBA" id="ARBA00023015"/>
    </source>
</evidence>
<evidence type="ECO:0000256" key="3">
    <source>
        <dbReference type="ARBA" id="ARBA00023163"/>
    </source>
</evidence>